<dbReference type="EMBL" id="GL766524">
    <property type="protein sequence ID" value="EFZ15101.1"/>
    <property type="molecule type" value="Genomic_DNA"/>
</dbReference>
<accession>E9IWF3</accession>
<proteinExistence type="predicted"/>
<evidence type="ECO:0000313" key="1">
    <source>
        <dbReference type="EMBL" id="EFZ15101.1"/>
    </source>
</evidence>
<name>E9IWF3_SOLIN</name>
<reference evidence="1" key="1">
    <citation type="journal article" date="2011" name="Proc. Natl. Acad. Sci. U.S.A.">
        <title>The genome of the fire ant Solenopsis invicta.</title>
        <authorList>
            <person name="Wurm Y."/>
            <person name="Wang J."/>
            <person name="Riba-Grognuz O."/>
            <person name="Corona M."/>
            <person name="Nygaard S."/>
            <person name="Hunt B.G."/>
            <person name="Ingram K.K."/>
            <person name="Falquet L."/>
            <person name="Nipitwattanaphon M."/>
            <person name="Gotzek D."/>
            <person name="Dijkstra M.B."/>
            <person name="Oettler J."/>
            <person name="Comtesse F."/>
            <person name="Shih C.J."/>
            <person name="Wu W.J."/>
            <person name="Yang C.C."/>
            <person name="Thomas J."/>
            <person name="Beaudoing E."/>
            <person name="Pradervand S."/>
            <person name="Flegel V."/>
            <person name="Cook E.D."/>
            <person name="Fabbretti R."/>
            <person name="Stockinger H."/>
            <person name="Long L."/>
            <person name="Farmerie W.G."/>
            <person name="Oakey J."/>
            <person name="Boomsma J.J."/>
            <person name="Pamilo P."/>
            <person name="Yi S.V."/>
            <person name="Heinze J."/>
            <person name="Goodisman M.A."/>
            <person name="Farinelli L."/>
            <person name="Harshman K."/>
            <person name="Hulo N."/>
            <person name="Cerutti L."/>
            <person name="Xenarios I."/>
            <person name="Shoemaker D."/>
            <person name="Keller L."/>
        </authorList>
    </citation>
    <scope>NUCLEOTIDE SEQUENCE [LARGE SCALE GENOMIC DNA]</scope>
</reference>
<dbReference type="HOGENOM" id="CLU_1888374_0_0_1"/>
<feature type="non-terminal residue" evidence="1">
    <location>
        <position position="135"/>
    </location>
</feature>
<sequence>MEKYNYKKENSKFAAKKALPSSNRKVKKVNLHNLFANVTQSKETDKIAKKRKLNVESDSGDLSEVTQSNVEIKESGLEEIEPETRTKPRSSLLPRVKRENGKVKVLNLFSRTSNEGKYVVMKKEHVYNSGDEEKK</sequence>
<gene>
    <name evidence="1" type="ORF">SINV_04008</name>
</gene>
<dbReference type="AlphaFoldDB" id="E9IWF3"/>
<organism>
    <name type="scientific">Solenopsis invicta</name>
    <name type="common">Red imported fire ant</name>
    <name type="synonym">Solenopsis wagneri</name>
    <dbReference type="NCBI Taxonomy" id="13686"/>
    <lineage>
        <taxon>Eukaryota</taxon>
        <taxon>Metazoa</taxon>
        <taxon>Ecdysozoa</taxon>
        <taxon>Arthropoda</taxon>
        <taxon>Hexapoda</taxon>
        <taxon>Insecta</taxon>
        <taxon>Pterygota</taxon>
        <taxon>Neoptera</taxon>
        <taxon>Endopterygota</taxon>
        <taxon>Hymenoptera</taxon>
        <taxon>Apocrita</taxon>
        <taxon>Aculeata</taxon>
        <taxon>Formicoidea</taxon>
        <taxon>Formicidae</taxon>
        <taxon>Myrmicinae</taxon>
        <taxon>Solenopsis</taxon>
    </lineage>
</organism>
<protein>
    <submittedName>
        <fullName evidence="1">Uncharacterized protein</fullName>
    </submittedName>
</protein>